<dbReference type="Gene3D" id="3.40.120.10">
    <property type="entry name" value="Alpha-D-Glucose-1,6-Bisphosphate, subunit A, domain 3"/>
    <property type="match status" value="3"/>
</dbReference>
<evidence type="ECO:0000259" key="14">
    <source>
        <dbReference type="Pfam" id="PF02879"/>
    </source>
</evidence>
<evidence type="ECO:0000259" key="12">
    <source>
        <dbReference type="Pfam" id="PF00408"/>
    </source>
</evidence>
<dbReference type="GO" id="GO:0008966">
    <property type="term" value="F:phosphoglucosamine mutase activity"/>
    <property type="evidence" value="ECO:0007669"/>
    <property type="project" value="UniProtKB-UniRule"/>
</dbReference>
<dbReference type="SUPFAM" id="SSF53738">
    <property type="entry name" value="Phosphoglucomutase, first 3 domains"/>
    <property type="match status" value="3"/>
</dbReference>
<dbReference type="Proteomes" id="UP000196386">
    <property type="component" value="Unassembled WGS sequence"/>
</dbReference>
<dbReference type="PANTHER" id="PTHR42946:SF1">
    <property type="entry name" value="PHOSPHOGLUCOMUTASE (ALPHA-D-GLUCOSE-1,6-BISPHOSPHATE-DEPENDENT)"/>
    <property type="match status" value="1"/>
</dbReference>
<evidence type="ECO:0000256" key="9">
    <source>
        <dbReference type="HAMAP-Rule" id="MF_01554"/>
    </source>
</evidence>
<comment type="catalytic activity">
    <reaction evidence="6 9 11">
        <text>alpha-D-glucosamine 1-phosphate = D-glucosamine 6-phosphate</text>
        <dbReference type="Rhea" id="RHEA:23424"/>
        <dbReference type="ChEBI" id="CHEBI:58516"/>
        <dbReference type="ChEBI" id="CHEBI:58725"/>
        <dbReference type="EC" id="5.4.2.10"/>
    </reaction>
</comment>
<dbReference type="InterPro" id="IPR005841">
    <property type="entry name" value="Alpha-D-phosphohexomutase_SF"/>
</dbReference>
<evidence type="ECO:0000256" key="4">
    <source>
        <dbReference type="ARBA" id="ARBA00022842"/>
    </source>
</evidence>
<feature type="binding site" evidence="9">
    <location>
        <position position="252"/>
    </location>
    <ligand>
        <name>Mg(2+)</name>
        <dbReference type="ChEBI" id="CHEBI:18420"/>
    </ligand>
</feature>
<comment type="PTM">
    <text evidence="9">Activated by phosphorylation.</text>
</comment>
<dbReference type="PANTHER" id="PTHR42946">
    <property type="entry name" value="PHOSPHOHEXOSE MUTASE"/>
    <property type="match status" value="1"/>
</dbReference>
<feature type="active site" description="Phosphoserine intermediate" evidence="9">
    <location>
        <position position="108"/>
    </location>
</feature>
<feature type="domain" description="Alpha-D-phosphohexomutase alpha/beta/alpha" evidence="15">
    <location>
        <begin position="265"/>
        <end position="377"/>
    </location>
</feature>
<dbReference type="CDD" id="cd05802">
    <property type="entry name" value="GlmM"/>
    <property type="match status" value="1"/>
</dbReference>
<comment type="cofactor">
    <cofactor evidence="9">
        <name>Mg(2+)</name>
        <dbReference type="ChEBI" id="CHEBI:18420"/>
    </cofactor>
    <text evidence="9">Binds 1 Mg(2+) ion per subunit.</text>
</comment>
<feature type="domain" description="Alpha-D-phosphohexomutase alpha/beta/alpha" evidence="13">
    <location>
        <begin position="10"/>
        <end position="141"/>
    </location>
</feature>
<dbReference type="EC" id="5.4.2.10" evidence="7 9"/>
<dbReference type="InterPro" id="IPR016055">
    <property type="entry name" value="A-D-PHexomutase_a/b/a-I/II/III"/>
</dbReference>
<evidence type="ECO:0000256" key="8">
    <source>
        <dbReference type="ARBA" id="ARBA00068193"/>
    </source>
</evidence>
<dbReference type="EMBL" id="NFKP01000043">
    <property type="protein sequence ID" value="OUP65928.1"/>
    <property type="molecule type" value="Genomic_DNA"/>
</dbReference>
<feature type="binding site" evidence="9">
    <location>
        <position position="248"/>
    </location>
    <ligand>
        <name>Mg(2+)</name>
        <dbReference type="ChEBI" id="CHEBI:18420"/>
    </ligand>
</feature>
<evidence type="ECO:0000313" key="17">
    <source>
        <dbReference type="Proteomes" id="UP000196386"/>
    </source>
</evidence>
<dbReference type="InterPro" id="IPR005844">
    <property type="entry name" value="A-D-PHexomutase_a/b/a-I"/>
</dbReference>
<feature type="modified residue" description="Phosphoserine" evidence="9">
    <location>
        <position position="108"/>
    </location>
</feature>
<reference evidence="17" key="1">
    <citation type="submission" date="2017-04" db="EMBL/GenBank/DDBJ databases">
        <title>Function of individual gut microbiota members based on whole genome sequencing of pure cultures obtained from chicken caecum.</title>
        <authorList>
            <person name="Medvecky M."/>
            <person name="Cejkova D."/>
            <person name="Polansky O."/>
            <person name="Karasova D."/>
            <person name="Kubasova T."/>
            <person name="Cizek A."/>
            <person name="Rychlik I."/>
        </authorList>
    </citation>
    <scope>NUCLEOTIDE SEQUENCE [LARGE SCALE GENOMIC DNA]</scope>
    <source>
        <strain evidence="17">An175</strain>
    </source>
</reference>
<sequence>MIDRRMEMGRIFGTDGVRGVANGDLTIQLATDIGRAAGMVVEETAGPRPTFIVGKDTRVSSDMLEAALAAGLCSVGADVVLLGVVPTPAVAYLVTRYGADAGIMLSASHNPYEYNGIKIFSGQGYKLLDAQEDEIERIVLDHERPYAVKAPSEIGTIRRSDTAVDDYVSYIKTTIDGDLSGMRVAIDCANGSASVTAKKLFEGLGADCDIFHASPNGKNINDGCGSTHVGELAKHVACGGYDAGLAFDGDADRCLAVDEHGELVDGDRLIALFAYHLKEQGKLKNNTLVATVMSNLGLFKFAEQHDIDTRATRVGDRYVLEAMLADDFCIGGEQSGHIIFRDYMTTGDGQLSGVQLLSLLKTFQKPLSEAAGLMRTYPQTLLNVHATPQMKAALESDEQVRAVIDRLNGTLGGEGRILVRASGTEPLIRIMVEGRDLAEIEAIAKEIAAVIEG</sequence>
<evidence type="ECO:0000259" key="13">
    <source>
        <dbReference type="Pfam" id="PF02878"/>
    </source>
</evidence>
<dbReference type="InterPro" id="IPR005845">
    <property type="entry name" value="A-D-PHexomutase_a/b/a-II"/>
</dbReference>
<dbReference type="Pfam" id="PF02879">
    <property type="entry name" value="PGM_PMM_II"/>
    <property type="match status" value="1"/>
</dbReference>
<dbReference type="Pfam" id="PF00408">
    <property type="entry name" value="PGM_PMM_IV"/>
    <property type="match status" value="1"/>
</dbReference>
<evidence type="ECO:0000256" key="10">
    <source>
        <dbReference type="RuleBase" id="RU004326"/>
    </source>
</evidence>
<dbReference type="Pfam" id="PF02880">
    <property type="entry name" value="PGM_PMM_III"/>
    <property type="match status" value="1"/>
</dbReference>
<dbReference type="FunFam" id="3.40.120.10:FF:000002">
    <property type="entry name" value="Phosphoglucosamine mutase"/>
    <property type="match status" value="1"/>
</dbReference>
<dbReference type="GO" id="GO:0000287">
    <property type="term" value="F:magnesium ion binding"/>
    <property type="evidence" value="ECO:0007669"/>
    <property type="project" value="UniProtKB-UniRule"/>
</dbReference>
<comment type="function">
    <text evidence="9 11">Catalyzes the conversion of glucosamine-6-phosphate to glucosamine-1-phosphate.</text>
</comment>
<organism evidence="16 17">
    <name type="scientific">Anaerotruncus colihominis</name>
    <dbReference type="NCBI Taxonomy" id="169435"/>
    <lineage>
        <taxon>Bacteria</taxon>
        <taxon>Bacillati</taxon>
        <taxon>Bacillota</taxon>
        <taxon>Clostridia</taxon>
        <taxon>Eubacteriales</taxon>
        <taxon>Oscillospiraceae</taxon>
        <taxon>Anaerotruncus</taxon>
    </lineage>
</organism>
<dbReference type="InterPro" id="IPR006352">
    <property type="entry name" value="GlmM_bact"/>
</dbReference>
<comment type="caution">
    <text evidence="16">The sequence shown here is derived from an EMBL/GenBank/DDBJ whole genome shotgun (WGS) entry which is preliminary data.</text>
</comment>
<dbReference type="Pfam" id="PF02878">
    <property type="entry name" value="PGM_PMM_I"/>
    <property type="match status" value="1"/>
</dbReference>
<evidence type="ECO:0000313" key="16">
    <source>
        <dbReference type="EMBL" id="OUP65928.1"/>
    </source>
</evidence>
<keyword evidence="3 9" id="KW-0479">Metal-binding</keyword>
<dbReference type="PRINTS" id="PR00509">
    <property type="entry name" value="PGMPMM"/>
</dbReference>
<evidence type="ECO:0000256" key="7">
    <source>
        <dbReference type="ARBA" id="ARBA00066330"/>
    </source>
</evidence>
<accession>A0A1Y4MAT8</accession>
<dbReference type="GO" id="GO:0005829">
    <property type="term" value="C:cytosol"/>
    <property type="evidence" value="ECO:0007669"/>
    <property type="project" value="TreeGrafter"/>
</dbReference>
<evidence type="ECO:0000256" key="5">
    <source>
        <dbReference type="ARBA" id="ARBA00023235"/>
    </source>
</evidence>
<feature type="binding site" description="via phosphate group" evidence="9">
    <location>
        <position position="108"/>
    </location>
    <ligand>
        <name>Mg(2+)</name>
        <dbReference type="ChEBI" id="CHEBI:18420"/>
    </ligand>
</feature>
<evidence type="ECO:0000256" key="2">
    <source>
        <dbReference type="ARBA" id="ARBA00022553"/>
    </source>
</evidence>
<dbReference type="InterPro" id="IPR036900">
    <property type="entry name" value="A-D-PHexomutase_C_sf"/>
</dbReference>
<feature type="binding site" evidence="9">
    <location>
        <position position="250"/>
    </location>
    <ligand>
        <name>Mg(2+)</name>
        <dbReference type="ChEBI" id="CHEBI:18420"/>
    </ligand>
</feature>
<evidence type="ECO:0000259" key="15">
    <source>
        <dbReference type="Pfam" id="PF02880"/>
    </source>
</evidence>
<dbReference type="AlphaFoldDB" id="A0A1Y4MAT8"/>
<dbReference type="InterPro" id="IPR016066">
    <property type="entry name" value="A-D-PHexomutase_CS"/>
</dbReference>
<feature type="domain" description="Alpha-D-phosphohexomutase C-terminal" evidence="12">
    <location>
        <begin position="381"/>
        <end position="449"/>
    </location>
</feature>
<evidence type="ECO:0000256" key="6">
    <source>
        <dbReference type="ARBA" id="ARBA00050364"/>
    </source>
</evidence>
<dbReference type="FunFam" id="3.40.120.10:FF:000001">
    <property type="entry name" value="Phosphoglucosamine mutase"/>
    <property type="match status" value="1"/>
</dbReference>
<proteinExistence type="inferred from homology"/>
<dbReference type="InterPro" id="IPR005843">
    <property type="entry name" value="A-D-PHexomutase_C"/>
</dbReference>
<dbReference type="Gene3D" id="3.30.310.50">
    <property type="entry name" value="Alpha-D-phosphohexomutase, C-terminal domain"/>
    <property type="match status" value="1"/>
</dbReference>
<keyword evidence="5 9" id="KW-0413">Isomerase</keyword>
<gene>
    <name evidence="9" type="primary">glmM</name>
    <name evidence="16" type="ORF">B5F11_19560</name>
</gene>
<dbReference type="PROSITE" id="PS00710">
    <property type="entry name" value="PGM_PMM"/>
    <property type="match status" value="1"/>
</dbReference>
<dbReference type="GO" id="GO:0004615">
    <property type="term" value="F:phosphomannomutase activity"/>
    <property type="evidence" value="ECO:0007669"/>
    <property type="project" value="TreeGrafter"/>
</dbReference>
<evidence type="ECO:0000256" key="11">
    <source>
        <dbReference type="RuleBase" id="RU004327"/>
    </source>
</evidence>
<evidence type="ECO:0000256" key="1">
    <source>
        <dbReference type="ARBA" id="ARBA00010231"/>
    </source>
</evidence>
<dbReference type="GO" id="GO:0006048">
    <property type="term" value="P:UDP-N-acetylglucosamine biosynthetic process"/>
    <property type="evidence" value="ECO:0007669"/>
    <property type="project" value="TreeGrafter"/>
</dbReference>
<dbReference type="FunFam" id="3.30.310.50:FF:000001">
    <property type="entry name" value="Phosphoglucosamine mutase"/>
    <property type="match status" value="1"/>
</dbReference>
<keyword evidence="4 9" id="KW-0460">Magnesium</keyword>
<dbReference type="SUPFAM" id="SSF55957">
    <property type="entry name" value="Phosphoglucomutase, C-terminal domain"/>
    <property type="match status" value="1"/>
</dbReference>
<dbReference type="InterPro" id="IPR050060">
    <property type="entry name" value="Phosphoglucosamine_mutase"/>
</dbReference>
<keyword evidence="2 9" id="KW-0597">Phosphoprotein</keyword>
<name>A0A1Y4MAT8_9FIRM</name>
<comment type="similarity">
    <text evidence="1 9 10">Belongs to the phosphohexose mutase family.</text>
</comment>
<feature type="domain" description="Alpha-D-phosphohexomutase alpha/beta/alpha" evidence="14">
    <location>
        <begin position="165"/>
        <end position="261"/>
    </location>
</feature>
<evidence type="ECO:0000256" key="3">
    <source>
        <dbReference type="ARBA" id="ARBA00022723"/>
    </source>
</evidence>
<dbReference type="NCBIfam" id="TIGR01455">
    <property type="entry name" value="glmM"/>
    <property type="match status" value="1"/>
</dbReference>
<dbReference type="HAMAP" id="MF_01554_B">
    <property type="entry name" value="GlmM_B"/>
    <property type="match status" value="1"/>
</dbReference>
<dbReference type="GO" id="GO:0005975">
    <property type="term" value="P:carbohydrate metabolic process"/>
    <property type="evidence" value="ECO:0007669"/>
    <property type="project" value="InterPro"/>
</dbReference>
<dbReference type="InterPro" id="IPR005846">
    <property type="entry name" value="A-D-PHexomutase_a/b/a-III"/>
</dbReference>
<protein>
    <recommendedName>
        <fullName evidence="8 9">Phosphoglucosamine mutase</fullName>
        <ecNumber evidence="7 9">5.4.2.10</ecNumber>
    </recommendedName>
</protein>
<dbReference type="GO" id="GO:0009252">
    <property type="term" value="P:peptidoglycan biosynthetic process"/>
    <property type="evidence" value="ECO:0007669"/>
    <property type="project" value="TreeGrafter"/>
</dbReference>